<evidence type="ECO:0000259" key="1">
    <source>
        <dbReference type="Pfam" id="PF13023"/>
    </source>
</evidence>
<proteinExistence type="predicted"/>
<protein>
    <submittedName>
        <fullName evidence="2">Hydrolase of HD superfamily</fullName>
    </submittedName>
</protein>
<dbReference type="Proteomes" id="UP001238163">
    <property type="component" value="Unassembled WGS sequence"/>
</dbReference>
<dbReference type="Gene3D" id="1.10.3210.10">
    <property type="entry name" value="Hypothetical protein af1432"/>
    <property type="match status" value="2"/>
</dbReference>
<dbReference type="InterPro" id="IPR006674">
    <property type="entry name" value="HD_domain"/>
</dbReference>
<sequence>MPNSLSPSLLELIYDAASIRRWNDQINPMDFTELDKQAHKMIIAYVLAKFEEEQAPGSISWLRLIEGGIFEMFHRIVLTDIKPPVFHKMMAEKGHELNCWVLQHLEKQTAPIPGGFRDRMEKHFFDPTYASREKRVLKAAHFLATQWEFNILYKMCPFIKGIEQIRQEIEDQIEDHYDLLGVQKISLGRKTAGFVDLCGQLRFQKRWSQSPRIPATSVLGHMLVVALLSYLALNEVAACEQRLINGFLAALFHDLPEVLTRDITSPIKEAVEGLDGIIKEYERRQMEDRLLPLLPNAWHAEIRYYTLDEFSNRVKNAQGIRSNLSFADLERDYNDGHDMPVDGEIIRCCDHLAAFIEASLSIRHGVSSKHLLEGSERLYAMYEQRQVGTMNFGEVFRHFAPRKNHA</sequence>
<dbReference type="RefSeq" id="WP_307263805.1">
    <property type="nucleotide sequence ID" value="NZ_JAUSVL010000001.1"/>
</dbReference>
<comment type="caution">
    <text evidence="2">The sequence shown here is derived from an EMBL/GenBank/DDBJ whole genome shotgun (WGS) entry which is preliminary data.</text>
</comment>
<feature type="domain" description="HD" evidence="1">
    <location>
        <begin position="198"/>
        <end position="377"/>
    </location>
</feature>
<keyword evidence="2" id="KW-0378">Hydrolase</keyword>
<dbReference type="GO" id="GO:0016787">
    <property type="term" value="F:hydrolase activity"/>
    <property type="evidence" value="ECO:0007669"/>
    <property type="project" value="UniProtKB-KW"/>
</dbReference>
<organism evidence="2 3">
    <name type="scientific">Oligosphaera ethanolica</name>
    <dbReference type="NCBI Taxonomy" id="760260"/>
    <lineage>
        <taxon>Bacteria</taxon>
        <taxon>Pseudomonadati</taxon>
        <taxon>Lentisphaerota</taxon>
        <taxon>Oligosphaeria</taxon>
        <taxon>Oligosphaerales</taxon>
        <taxon>Oligosphaeraceae</taxon>
        <taxon>Oligosphaera</taxon>
    </lineage>
</organism>
<dbReference type="SUPFAM" id="SSF109604">
    <property type="entry name" value="HD-domain/PDEase-like"/>
    <property type="match status" value="2"/>
</dbReference>
<accession>A0AAE4AQ72</accession>
<keyword evidence="3" id="KW-1185">Reference proteome</keyword>
<name>A0AAE4AQ72_9BACT</name>
<dbReference type="Pfam" id="PF13023">
    <property type="entry name" value="HD_3"/>
    <property type="match status" value="1"/>
</dbReference>
<evidence type="ECO:0000313" key="3">
    <source>
        <dbReference type="Proteomes" id="UP001238163"/>
    </source>
</evidence>
<evidence type="ECO:0000313" key="2">
    <source>
        <dbReference type="EMBL" id="MDQ0291265.1"/>
    </source>
</evidence>
<gene>
    <name evidence="2" type="ORF">J3R75_003372</name>
</gene>
<reference evidence="2" key="1">
    <citation type="submission" date="2023-07" db="EMBL/GenBank/DDBJ databases">
        <title>Genomic Encyclopedia of Type Strains, Phase IV (KMG-IV): sequencing the most valuable type-strain genomes for metagenomic binning, comparative biology and taxonomic classification.</title>
        <authorList>
            <person name="Goeker M."/>
        </authorList>
    </citation>
    <scope>NUCLEOTIDE SEQUENCE</scope>
    <source>
        <strain evidence="2">DSM 24202</strain>
    </source>
</reference>
<dbReference type="EMBL" id="JAUSVL010000001">
    <property type="protein sequence ID" value="MDQ0291265.1"/>
    <property type="molecule type" value="Genomic_DNA"/>
</dbReference>
<dbReference type="AlphaFoldDB" id="A0AAE4AQ72"/>